<keyword evidence="2" id="KW-1185">Reference proteome</keyword>
<sequence length="218" mass="25049">MLETVGDDHRLLSNIINSFFRTLAERPELNTIIDKIYENIKAIDFSKGERENIKLVKDAISNGAFSLILTEDNRNISFSKVLSQYDFLKYMLDRIGDNNYVTFITRLFESSDRKQMTGIYATIKNQLIPGYNSSHSSNETSSSSNNGGGSQSSDSYGFTFDESIFTVVERTKKLISLLFRPIYRDMIYQAAKGNYNFDQPKANMHYKAIFRLSTLMLW</sequence>
<evidence type="ECO:0000313" key="2">
    <source>
        <dbReference type="Proteomes" id="UP000257559"/>
    </source>
</evidence>
<evidence type="ECO:0000313" key="1">
    <source>
        <dbReference type="EMBL" id="SYV97161.1"/>
    </source>
</evidence>
<proteinExistence type="predicted"/>
<dbReference type="AlphaFoldDB" id="A0A3B0QAJ2"/>
<dbReference type="Proteomes" id="UP000257559">
    <property type="component" value="Chromosome"/>
</dbReference>
<reference evidence="2" key="1">
    <citation type="submission" date="2018-06" db="EMBL/GenBank/DDBJ databases">
        <authorList>
            <consortium name="Pathogen Informatics"/>
        </authorList>
    </citation>
    <scope>NUCLEOTIDE SEQUENCE [LARGE SCALE GENOMIC DNA]</scope>
    <source>
        <strain evidence="2">NCTC10132</strain>
    </source>
</reference>
<gene>
    <name evidence="1" type="ORF">NCTC10132_00520</name>
</gene>
<feature type="non-terminal residue" evidence="1">
    <location>
        <position position="218"/>
    </location>
</feature>
<accession>A0A3B0QAJ2</accession>
<dbReference type="EMBL" id="LS991951">
    <property type="protein sequence ID" value="SYV97161.1"/>
    <property type="molecule type" value="Genomic_DNA"/>
</dbReference>
<dbReference type="KEGG" id="medw:NCTC10132_00520"/>
<name>A0A3B0QAJ2_9BACT</name>
<organism evidence="1 2">
    <name type="scientific">Mycoplasmopsis edwardii</name>
    <dbReference type="NCBI Taxonomy" id="53558"/>
    <lineage>
        <taxon>Bacteria</taxon>
        <taxon>Bacillati</taxon>
        <taxon>Mycoplasmatota</taxon>
        <taxon>Mycoplasmoidales</taxon>
        <taxon>Metamycoplasmataceae</taxon>
        <taxon>Mycoplasmopsis</taxon>
    </lineage>
</organism>
<protein>
    <submittedName>
        <fullName evidence="1">Uncharacterized protein</fullName>
    </submittedName>
</protein>